<protein>
    <recommendedName>
        <fullName evidence="1">Anhydro-N-acetylmuramic acid kinase</fullName>
        <ecNumber evidence="1">2.7.1.170</ecNumber>
    </recommendedName>
    <alternativeName>
        <fullName evidence="1">AnhMurNAc kinase</fullName>
    </alternativeName>
</protein>
<keyword evidence="3" id="KW-1185">Reference proteome</keyword>
<dbReference type="NCBIfam" id="NF007148">
    <property type="entry name" value="PRK09585.3-2"/>
    <property type="match status" value="1"/>
</dbReference>
<dbReference type="EMBL" id="MIJY01000001">
    <property type="protein sequence ID" value="OEG20497.1"/>
    <property type="molecule type" value="Genomic_DNA"/>
</dbReference>
<dbReference type="AlphaFoldDB" id="A0A1E5H6A0"/>
<dbReference type="GO" id="GO:0006040">
    <property type="term" value="P:amino sugar metabolic process"/>
    <property type="evidence" value="ECO:0007669"/>
    <property type="project" value="InterPro"/>
</dbReference>
<dbReference type="Pfam" id="PF03702">
    <property type="entry name" value="AnmK"/>
    <property type="match status" value="1"/>
</dbReference>
<dbReference type="GO" id="GO:0016301">
    <property type="term" value="F:kinase activity"/>
    <property type="evidence" value="ECO:0007669"/>
    <property type="project" value="UniProtKB-KW"/>
</dbReference>
<keyword evidence="1" id="KW-0808">Transferase</keyword>
<dbReference type="RefSeq" id="WP_069661807.1">
    <property type="nucleotide sequence ID" value="NZ_JBHUJJ010000001.1"/>
</dbReference>
<keyword evidence="1" id="KW-0547">Nucleotide-binding</keyword>
<dbReference type="GO" id="GO:0009254">
    <property type="term" value="P:peptidoglycan turnover"/>
    <property type="evidence" value="ECO:0007669"/>
    <property type="project" value="UniProtKB-UniRule"/>
</dbReference>
<comment type="function">
    <text evidence="1">Catalyzes the specific phosphorylation of 1,6-anhydro-N-acetylmuramic acid (anhMurNAc) with the simultaneous cleavage of the 1,6-anhydro ring, generating MurNAc-6-P. Is required for the utilization of anhMurNAc either imported from the medium or derived from its own cell wall murein, and thus plays a role in cell wall recycling.</text>
</comment>
<comment type="pathway">
    <text evidence="1">Cell wall biogenesis; peptidoglycan recycling.</text>
</comment>
<keyword evidence="1" id="KW-0119">Carbohydrate metabolism</keyword>
<evidence type="ECO:0000313" key="2">
    <source>
        <dbReference type="EMBL" id="OEG20497.1"/>
    </source>
</evidence>
<dbReference type="EC" id="2.7.1.170" evidence="1"/>
<proteinExistence type="inferred from homology"/>
<dbReference type="InterPro" id="IPR005338">
    <property type="entry name" value="Anhydro_N_Ac-Mur_kinase"/>
</dbReference>
<accession>A0A1E5H6A0</accession>
<dbReference type="GO" id="GO:0016773">
    <property type="term" value="F:phosphotransferase activity, alcohol group as acceptor"/>
    <property type="evidence" value="ECO:0007669"/>
    <property type="project" value="UniProtKB-UniRule"/>
</dbReference>
<comment type="caution">
    <text evidence="2">The sequence shown here is derived from an EMBL/GenBank/DDBJ whole genome shotgun (WGS) entry which is preliminary data.</text>
</comment>
<feature type="binding site" evidence="1">
    <location>
        <begin position="10"/>
        <end position="17"/>
    </location>
    <ligand>
        <name>ATP</name>
        <dbReference type="ChEBI" id="CHEBI:30616"/>
    </ligand>
</feature>
<sequence>MVYAVGVMSGTSLDGIDVALVDISGKDEMTKVNLLEFSTLPFKETTLQKIREALSLEKSDVEKICSLNVELGELFAQAVLNVCKKAGINSEDVAFVGSHGQTLFHIPVERKPFVASTLQIGDPAVICERIKTTVVSNFRERDMAVGGQGAPIVPYSEYVLYQKKGVTRLLQNIGGIGNVTVLPKSGKLADMIAFDTGPGNVIMNELCVHFFNQEYDENGFYAAQGTVDQALLDELMAHPYIKKPYPKTTGREDFGKQFTASLLEKWTLTPQDFLATATMFTAKSIAFAIRPFIHGQTELIIGGGGSYNPTLLSMIKRELPEVSVLIQEEIGFSSEAKEAISMAVLANQTIQHSIGNVPSATGAKRAVPLGSITYY</sequence>
<dbReference type="PANTHER" id="PTHR30605">
    <property type="entry name" value="ANHYDRO-N-ACETYLMURAMIC ACID KINASE"/>
    <property type="match status" value="1"/>
</dbReference>
<comment type="pathway">
    <text evidence="1">Amino-sugar metabolism; 1,6-anhydro-N-acetylmuramate degradation.</text>
</comment>
<comment type="catalytic activity">
    <reaction evidence="1">
        <text>1,6-anhydro-N-acetyl-beta-muramate + ATP + H2O = N-acetyl-D-muramate 6-phosphate + ADP + H(+)</text>
        <dbReference type="Rhea" id="RHEA:24952"/>
        <dbReference type="ChEBI" id="CHEBI:15377"/>
        <dbReference type="ChEBI" id="CHEBI:15378"/>
        <dbReference type="ChEBI" id="CHEBI:30616"/>
        <dbReference type="ChEBI" id="CHEBI:58690"/>
        <dbReference type="ChEBI" id="CHEBI:58722"/>
        <dbReference type="ChEBI" id="CHEBI:456216"/>
        <dbReference type="EC" id="2.7.1.170"/>
    </reaction>
</comment>
<dbReference type="UniPathway" id="UPA00343"/>
<dbReference type="PANTHER" id="PTHR30605:SF0">
    <property type="entry name" value="ANHYDRO-N-ACETYLMURAMIC ACID KINASE"/>
    <property type="match status" value="1"/>
</dbReference>
<dbReference type="NCBIfam" id="NF007142">
    <property type="entry name" value="PRK09585.2-1"/>
    <property type="match status" value="1"/>
</dbReference>
<evidence type="ECO:0000256" key="1">
    <source>
        <dbReference type="HAMAP-Rule" id="MF_01270"/>
    </source>
</evidence>
<dbReference type="OrthoDB" id="9763949at2"/>
<dbReference type="Proteomes" id="UP000095094">
    <property type="component" value="Unassembled WGS sequence"/>
</dbReference>
<dbReference type="CDD" id="cd24050">
    <property type="entry name" value="ASKHA_NBD_ANMK"/>
    <property type="match status" value="1"/>
</dbReference>
<reference evidence="3" key="1">
    <citation type="submission" date="2016-09" db="EMBL/GenBank/DDBJ databases">
        <authorList>
            <person name="Gulvik C.A."/>
        </authorList>
    </citation>
    <scope>NUCLEOTIDE SEQUENCE [LARGE SCALE GENOMIC DNA]</scope>
    <source>
        <strain evidence="3">LMG 8895</strain>
    </source>
</reference>
<dbReference type="Gene3D" id="3.30.420.40">
    <property type="match status" value="2"/>
</dbReference>
<dbReference type="InterPro" id="IPR043129">
    <property type="entry name" value="ATPase_NBD"/>
</dbReference>
<gene>
    <name evidence="1" type="primary">anmK</name>
    <name evidence="2" type="ORF">BCR25_01370</name>
</gene>
<evidence type="ECO:0000313" key="3">
    <source>
        <dbReference type="Proteomes" id="UP000095094"/>
    </source>
</evidence>
<name>A0A1E5H6A0_9ENTE</name>
<dbReference type="SUPFAM" id="SSF53067">
    <property type="entry name" value="Actin-like ATPase domain"/>
    <property type="match status" value="1"/>
</dbReference>
<comment type="similarity">
    <text evidence="1">Belongs to the anhydro-N-acetylmuramic acid kinase family.</text>
</comment>
<dbReference type="PATRIC" id="fig|332950.4.peg.295"/>
<dbReference type="GO" id="GO:0097175">
    <property type="term" value="P:1,6-anhydro-N-acetyl-beta-muramic acid catabolic process"/>
    <property type="evidence" value="ECO:0007669"/>
    <property type="project" value="UniProtKB-UniRule"/>
</dbReference>
<dbReference type="HAMAP" id="MF_01270">
    <property type="entry name" value="AnhMurNAc_kinase"/>
    <property type="match status" value="1"/>
</dbReference>
<keyword evidence="1 2" id="KW-0418">Kinase</keyword>
<dbReference type="UniPathway" id="UPA00544"/>
<organism evidence="2 3">
    <name type="scientific">Enterococcus termitis</name>
    <dbReference type="NCBI Taxonomy" id="332950"/>
    <lineage>
        <taxon>Bacteria</taxon>
        <taxon>Bacillati</taxon>
        <taxon>Bacillota</taxon>
        <taxon>Bacilli</taxon>
        <taxon>Lactobacillales</taxon>
        <taxon>Enterococcaceae</taxon>
        <taxon>Enterococcus</taxon>
    </lineage>
</organism>
<keyword evidence="1" id="KW-0067">ATP-binding</keyword>
<dbReference type="GO" id="GO:0005524">
    <property type="term" value="F:ATP binding"/>
    <property type="evidence" value="ECO:0007669"/>
    <property type="project" value="UniProtKB-UniRule"/>
</dbReference>